<keyword evidence="4" id="KW-1185">Reference proteome</keyword>
<feature type="region of interest" description="Disordered" evidence="2">
    <location>
        <begin position="121"/>
        <end position="159"/>
    </location>
</feature>
<proteinExistence type="predicted"/>
<feature type="coiled-coil region" evidence="1">
    <location>
        <begin position="537"/>
        <end position="620"/>
    </location>
</feature>
<gene>
    <name evidence="3" type="ORF">POCTA_138.1.T0080476</name>
</gene>
<accession>A0A8S1SDV8</accession>
<dbReference type="OrthoDB" id="308282at2759"/>
<keyword evidence="1" id="KW-0175">Coiled coil</keyword>
<feature type="compositionally biased region" description="Basic and acidic residues" evidence="2">
    <location>
        <begin position="136"/>
        <end position="147"/>
    </location>
</feature>
<dbReference type="EMBL" id="CAJJDP010000007">
    <property type="protein sequence ID" value="CAD8137617.1"/>
    <property type="molecule type" value="Genomic_DNA"/>
</dbReference>
<evidence type="ECO:0000313" key="4">
    <source>
        <dbReference type="Proteomes" id="UP000683925"/>
    </source>
</evidence>
<evidence type="ECO:0000256" key="1">
    <source>
        <dbReference type="SAM" id="Coils"/>
    </source>
</evidence>
<name>A0A8S1SDV8_PAROT</name>
<protein>
    <submittedName>
        <fullName evidence="3">Uncharacterized protein</fullName>
    </submittedName>
</protein>
<feature type="coiled-coil region" evidence="1">
    <location>
        <begin position="660"/>
        <end position="712"/>
    </location>
</feature>
<dbReference type="OMA" id="GQINNHI"/>
<dbReference type="AlphaFoldDB" id="A0A8S1SDV8"/>
<comment type="caution">
    <text evidence="3">The sequence shown here is derived from an EMBL/GenBank/DDBJ whole genome shotgun (WGS) entry which is preliminary data.</text>
</comment>
<dbReference type="Proteomes" id="UP000683925">
    <property type="component" value="Unassembled WGS sequence"/>
</dbReference>
<sequence>MKTIQKPSQVSLVNRQFPVQKDIANFSMQSPDKQIHCLKTQSQAKILTYGPSPYMQSPLLDVKCINQNNITIQPSPPQKLENSSQYKLNTKTLSQNLDVLKPSNQQETIKLFNDVKPHYGTSKQEYHKTHGNYQSDRNKDTTSERRSNTLNKEGTIIESKENYGLTAKSPISDHHPAVGNSRLSSQNHGFLQQKPKISTEIANIYGQLRDLMSSVQKMASNGKLPDNINDKMIEILASFRKVEELSHVEPSENESKPLNMAEDYNKLKPILEQLQSKMTALVQENQKLNKNLIEQEQKAIEEQNKRQLAEDKANQTNKEFNRVFECLQINQKENEELKMKLQQKDVINSQKIHQSITKNEDVQDQKQKNLQLQKDFELLESKYKQLLTEKGNTKELPKSPLMMKSIHSSTSKQQEQLELKLLQLQIENDNLKAEIAHNQVDAKVIDSKNEMIQKLDEKIKSILKEKETSQEQQFQIYHNLETQIEQMKKALLVKENENSTYLKLKNDIERELKGQINNHIQQLKVLDDRLLTSKQDYQKLLDEFKSMDMRKNKIQEEYKINEQRLEKLNQDIQFQSQELKKTLENNQTLKLKNDQMNQQLSQLNKVQQQLLQQIEGQKQTENALRVECDRLNKINQATQQDMKYQVTELKEMIQLQGRKTQEKENQFNELLEEMRDMKDQYEIQKKVSQESISDLERRLKNSKLQSEELLQIKEQEIIDFKLTMEQQLQMLDKRNALSSYDFDQREQQLQVEIQSKNEQIEGLKVELEKIRGQNFNAQEELLKNGILQNQNQALISNLRNELNQSKQEQQHLNEMLKKRKEETEQLHQSLEEMRKEQQNKKQQQEDTRRSILRQQDLQISIENLQRDNLTLSQKVNALQNDNNRKQRELIEKNDEFLNIKRKYDETVQNLERLEKRWGEKIDQHRRN</sequence>
<feature type="coiled-coil region" evidence="1">
    <location>
        <begin position="362"/>
        <end position="497"/>
    </location>
</feature>
<evidence type="ECO:0000256" key="2">
    <source>
        <dbReference type="SAM" id="MobiDB-lite"/>
    </source>
</evidence>
<feature type="coiled-coil region" evidence="1">
    <location>
        <begin position="271"/>
        <end position="319"/>
    </location>
</feature>
<evidence type="ECO:0000313" key="3">
    <source>
        <dbReference type="EMBL" id="CAD8137617.1"/>
    </source>
</evidence>
<organism evidence="3 4">
    <name type="scientific">Paramecium octaurelia</name>
    <dbReference type="NCBI Taxonomy" id="43137"/>
    <lineage>
        <taxon>Eukaryota</taxon>
        <taxon>Sar</taxon>
        <taxon>Alveolata</taxon>
        <taxon>Ciliophora</taxon>
        <taxon>Intramacronucleata</taxon>
        <taxon>Oligohymenophorea</taxon>
        <taxon>Peniculida</taxon>
        <taxon>Parameciidae</taxon>
        <taxon>Paramecium</taxon>
    </lineage>
</organism>
<reference evidence="3" key="1">
    <citation type="submission" date="2021-01" db="EMBL/GenBank/DDBJ databases">
        <authorList>
            <consortium name="Genoscope - CEA"/>
            <person name="William W."/>
        </authorList>
    </citation>
    <scope>NUCLEOTIDE SEQUENCE</scope>
</reference>
<feature type="region of interest" description="Disordered" evidence="2">
    <location>
        <begin position="820"/>
        <end position="849"/>
    </location>
</feature>